<keyword evidence="2" id="KW-0808">Transferase</keyword>
<proteinExistence type="predicted"/>
<dbReference type="AlphaFoldDB" id="A3VEW0"/>
<dbReference type="GO" id="GO:0016747">
    <property type="term" value="F:acyltransferase activity, transferring groups other than amino-acyl groups"/>
    <property type="evidence" value="ECO:0007669"/>
    <property type="project" value="InterPro"/>
</dbReference>
<dbReference type="Gene3D" id="3.40.630.30">
    <property type="match status" value="1"/>
</dbReference>
<dbReference type="Pfam" id="PF00583">
    <property type="entry name" value="Acetyltransf_1"/>
    <property type="match status" value="1"/>
</dbReference>
<evidence type="ECO:0000259" key="1">
    <source>
        <dbReference type="PROSITE" id="PS51186"/>
    </source>
</evidence>
<dbReference type="InterPro" id="IPR016181">
    <property type="entry name" value="Acyl_CoA_acyltransferase"/>
</dbReference>
<evidence type="ECO:0000313" key="2">
    <source>
        <dbReference type="EMBL" id="EAQ13448.1"/>
    </source>
</evidence>
<dbReference type="HOGENOM" id="CLU_081590_0_0_5"/>
<dbReference type="STRING" id="314271.RB2654_10269"/>
<dbReference type="Proteomes" id="UP000002931">
    <property type="component" value="Unassembled WGS sequence"/>
</dbReference>
<dbReference type="OrthoDB" id="7365268at2"/>
<accession>A3VEW0</accession>
<dbReference type="SUPFAM" id="SSF55729">
    <property type="entry name" value="Acyl-CoA N-acyltransferases (Nat)"/>
    <property type="match status" value="1"/>
</dbReference>
<dbReference type="InterPro" id="IPR000182">
    <property type="entry name" value="GNAT_dom"/>
</dbReference>
<name>A3VEW0_9RHOB</name>
<sequence length="279" mass="30038">MRPAIATDIPAIEAFLSDHAATTMFLRANLARHGLMNRTHPHGTAYYVEGEEAVTGVFGISNAGFVMGQGNDWRGFARAIAGREVIGLNGAKDQVEAARAEFDFKGADFALDRDEPHFRLSLDRLDEGALGPQTLRPTVPADLSLLTRWNAAYTIETLGADDGPDNAAEAVARSERMIAEGYGRILMEGDTPVAMTAFNAELPDMVQIGGVYTPPAFRGRGYARTAVGRHLIEVRQAGVREAILFASGEAACRAYAAIGFQRIGVYTLVILRTARKVAA</sequence>
<comment type="caution">
    <text evidence="2">The sequence shown here is derived from an EMBL/GenBank/DDBJ whole genome shotgun (WGS) entry which is preliminary data.</text>
</comment>
<organism evidence="2 3">
    <name type="scientific">Maritimibacter alkaliphilus HTCC2654</name>
    <dbReference type="NCBI Taxonomy" id="314271"/>
    <lineage>
        <taxon>Bacteria</taxon>
        <taxon>Pseudomonadati</taxon>
        <taxon>Pseudomonadota</taxon>
        <taxon>Alphaproteobacteria</taxon>
        <taxon>Rhodobacterales</taxon>
        <taxon>Roseobacteraceae</taxon>
        <taxon>Maritimibacter</taxon>
    </lineage>
</organism>
<gene>
    <name evidence="2" type="ORF">RB2654_10269</name>
</gene>
<evidence type="ECO:0000313" key="3">
    <source>
        <dbReference type="Proteomes" id="UP000002931"/>
    </source>
</evidence>
<keyword evidence="3" id="KW-1185">Reference proteome</keyword>
<feature type="domain" description="N-acetyltransferase" evidence="1">
    <location>
        <begin position="133"/>
        <end position="279"/>
    </location>
</feature>
<dbReference type="EMBL" id="AAMT01000005">
    <property type="protein sequence ID" value="EAQ13448.1"/>
    <property type="molecule type" value="Genomic_DNA"/>
</dbReference>
<dbReference type="eggNOG" id="COG3393">
    <property type="taxonomic scope" value="Bacteria"/>
</dbReference>
<dbReference type="PROSITE" id="PS51186">
    <property type="entry name" value="GNAT"/>
    <property type="match status" value="1"/>
</dbReference>
<reference evidence="2 3" key="1">
    <citation type="journal article" date="2010" name="J. Bacteriol.">
        <title>Genome sequences of Pelagibaca bermudensis HTCC2601T and Maritimibacter alkaliphilus HTCC2654T, the type strains of two marine Roseobacter genera.</title>
        <authorList>
            <person name="Thrash J.C."/>
            <person name="Cho J.C."/>
            <person name="Ferriera S."/>
            <person name="Johnson J."/>
            <person name="Vergin K.L."/>
            <person name="Giovannoni S.J."/>
        </authorList>
    </citation>
    <scope>NUCLEOTIDE SEQUENCE [LARGE SCALE GENOMIC DNA]</scope>
    <source>
        <strain evidence="2 3">HTCC2654</strain>
    </source>
</reference>
<dbReference type="RefSeq" id="WP_008331209.1">
    <property type="nucleotide sequence ID" value="NZ_CH902578.1"/>
</dbReference>
<protein>
    <submittedName>
        <fullName evidence="2">Acetyltransferase, GNAT family protein</fullName>
    </submittedName>
</protein>